<dbReference type="PANTHER" id="PTHR43437:SF3">
    <property type="entry name" value="HYDROXYACYL-THIOESTER DEHYDRATASE TYPE 2, MITOCHONDRIAL"/>
    <property type="match status" value="1"/>
</dbReference>
<comment type="caution">
    <text evidence="2">The sequence shown here is derived from an EMBL/GenBank/DDBJ whole genome shotgun (WGS) entry which is preliminary data.</text>
</comment>
<dbReference type="InterPro" id="IPR050965">
    <property type="entry name" value="UPF0336/Enoyl-CoA_hydratase"/>
</dbReference>
<accession>A0A7J6VW07</accession>
<dbReference type="SUPFAM" id="SSF54637">
    <property type="entry name" value="Thioesterase/thiol ester dehydrase-isomerase"/>
    <property type="match status" value="1"/>
</dbReference>
<dbReference type="GO" id="GO:0005739">
    <property type="term" value="C:mitochondrion"/>
    <property type="evidence" value="ECO:0007669"/>
    <property type="project" value="TreeGrafter"/>
</dbReference>
<dbReference type="EMBL" id="JABWDY010025674">
    <property type="protein sequence ID" value="KAF5189289.1"/>
    <property type="molecule type" value="Genomic_DNA"/>
</dbReference>
<dbReference type="OrthoDB" id="3592703at2759"/>
<evidence type="ECO:0000313" key="2">
    <source>
        <dbReference type="EMBL" id="KAF5189289.1"/>
    </source>
</evidence>
<dbReference type="InterPro" id="IPR002539">
    <property type="entry name" value="MaoC-like_dom"/>
</dbReference>
<name>A0A7J6VW07_THATH</name>
<dbReference type="Gene3D" id="3.10.129.10">
    <property type="entry name" value="Hotdog Thioesterase"/>
    <property type="match status" value="1"/>
</dbReference>
<feature type="domain" description="MaoC-like" evidence="1">
    <location>
        <begin position="358"/>
        <end position="447"/>
    </location>
</feature>
<proteinExistence type="predicted"/>
<keyword evidence="3" id="KW-1185">Reference proteome</keyword>
<organism evidence="2 3">
    <name type="scientific">Thalictrum thalictroides</name>
    <name type="common">Rue-anemone</name>
    <name type="synonym">Anemone thalictroides</name>
    <dbReference type="NCBI Taxonomy" id="46969"/>
    <lineage>
        <taxon>Eukaryota</taxon>
        <taxon>Viridiplantae</taxon>
        <taxon>Streptophyta</taxon>
        <taxon>Embryophyta</taxon>
        <taxon>Tracheophyta</taxon>
        <taxon>Spermatophyta</taxon>
        <taxon>Magnoliopsida</taxon>
        <taxon>Ranunculales</taxon>
        <taxon>Ranunculaceae</taxon>
        <taxon>Thalictroideae</taxon>
        <taxon>Thalictrum</taxon>
    </lineage>
</organism>
<dbReference type="Pfam" id="PF01575">
    <property type="entry name" value="MaoC_dehydratas"/>
    <property type="match status" value="1"/>
</dbReference>
<dbReference type="GO" id="GO:0006633">
    <property type="term" value="P:fatty acid biosynthetic process"/>
    <property type="evidence" value="ECO:0007669"/>
    <property type="project" value="TreeGrafter"/>
</dbReference>
<sequence length="489" mass="55583">MDNEQAESSQALDRLGVEKFGENQIRKSSVISELTSRDLGLQLMGSISREWTNEKHSLYLDSMEASFVRQLHSHEYHSMDMPGQHSRLRNLQDPNMSLHSNCNDRIPSSQFNVLQSGCWKKINFVPAHPKMNTADESRVLVENQWIRHFRCAGKRQELSLSSSQENSASSSESIFSSQNLEPCGGVDQQKAATCSKKLQDGYFHQRDKDSISCNTEVSDQNFVNEDDENKHIRDYFNAKKMKTAATGVLNKDKAVPVRNFSTTVDFIESPTSTKKKNSLIQRKASEKEGYVVWICSEDDDVCLSGRSFGWWMNTWYEWTGRLTDSKEMFLKTLNSIFIPVSKFSSSSSTLLKIGDVLKKSRTFTDTNVLNYSELTHDSNPLHFDLEFARNFGYNDRIVHGMLIAALFPRIIASHFPGTIYASQSLQFKLPVYIGEEVVAEVKALNLRVNKDRYISKFSTKCYKNGDLCIDGEAVALLPTLVMDVEKEQS</sequence>
<reference evidence="2 3" key="1">
    <citation type="submission" date="2020-06" db="EMBL/GenBank/DDBJ databases">
        <title>Transcriptomic and genomic resources for Thalictrum thalictroides and T. hernandezii: Facilitating candidate gene discovery in an emerging model plant lineage.</title>
        <authorList>
            <person name="Arias T."/>
            <person name="Riano-Pachon D.M."/>
            <person name="Di Stilio V.S."/>
        </authorList>
    </citation>
    <scope>NUCLEOTIDE SEQUENCE [LARGE SCALE GENOMIC DNA]</scope>
    <source>
        <strain evidence="3">cv. WT478/WT964</strain>
        <tissue evidence="2">Leaves</tissue>
    </source>
</reference>
<dbReference type="AlphaFoldDB" id="A0A7J6VW07"/>
<dbReference type="CDD" id="cd03449">
    <property type="entry name" value="R_hydratase"/>
    <property type="match status" value="1"/>
</dbReference>
<evidence type="ECO:0000313" key="3">
    <source>
        <dbReference type="Proteomes" id="UP000554482"/>
    </source>
</evidence>
<dbReference type="InterPro" id="IPR029069">
    <property type="entry name" value="HotDog_dom_sf"/>
</dbReference>
<protein>
    <submittedName>
        <fullName evidence="2">Hydroxyacyl-thioester dehydratase type 2 protein</fullName>
    </submittedName>
</protein>
<dbReference type="Proteomes" id="UP000554482">
    <property type="component" value="Unassembled WGS sequence"/>
</dbReference>
<gene>
    <name evidence="2" type="ORF">FRX31_021122</name>
</gene>
<evidence type="ECO:0000259" key="1">
    <source>
        <dbReference type="Pfam" id="PF01575"/>
    </source>
</evidence>
<dbReference type="GO" id="GO:0019171">
    <property type="term" value="F:(3R)-hydroxyacyl-[acyl-carrier-protein] dehydratase activity"/>
    <property type="evidence" value="ECO:0007669"/>
    <property type="project" value="TreeGrafter"/>
</dbReference>
<dbReference type="PANTHER" id="PTHR43437">
    <property type="entry name" value="HYDROXYACYL-THIOESTER DEHYDRATASE TYPE 2, MITOCHONDRIAL-RELATED"/>
    <property type="match status" value="1"/>
</dbReference>